<accession>A0A3M7M076</accession>
<organism evidence="1 2">
    <name type="scientific">Pyrenophora seminiperda CCB06</name>
    <dbReference type="NCBI Taxonomy" id="1302712"/>
    <lineage>
        <taxon>Eukaryota</taxon>
        <taxon>Fungi</taxon>
        <taxon>Dikarya</taxon>
        <taxon>Ascomycota</taxon>
        <taxon>Pezizomycotina</taxon>
        <taxon>Dothideomycetes</taxon>
        <taxon>Pleosporomycetidae</taxon>
        <taxon>Pleosporales</taxon>
        <taxon>Pleosporineae</taxon>
        <taxon>Pleosporaceae</taxon>
        <taxon>Pyrenophora</taxon>
    </lineage>
</organism>
<protein>
    <submittedName>
        <fullName evidence="1">Uncharacterized protein</fullName>
    </submittedName>
</protein>
<evidence type="ECO:0000313" key="1">
    <source>
        <dbReference type="EMBL" id="RMZ67856.1"/>
    </source>
</evidence>
<evidence type="ECO:0000313" key="2">
    <source>
        <dbReference type="Proteomes" id="UP000265663"/>
    </source>
</evidence>
<sequence>MLKAVRKSWKYQVSLTSRRKDNRQYTSCDNWEKTDGRVDGFMAIAITVPHKRLSGAIQLETDSREFPFLQYCLQA</sequence>
<gene>
    <name evidence="1" type="ORF">GMOD_00003904</name>
</gene>
<reference evidence="1 2" key="1">
    <citation type="journal article" date="2014" name="PLoS ONE">
        <title>De novo Genome Assembly of the Fungal Plant Pathogen Pyrenophora semeniperda.</title>
        <authorList>
            <person name="Soliai M.M."/>
            <person name="Meyer S.E."/>
            <person name="Udall J.A."/>
            <person name="Elzinga D.E."/>
            <person name="Hermansen R.A."/>
            <person name="Bodily P.M."/>
            <person name="Hart A.A."/>
            <person name="Coleman C.E."/>
        </authorList>
    </citation>
    <scope>NUCLEOTIDE SEQUENCE [LARGE SCALE GENOMIC DNA]</scope>
    <source>
        <strain evidence="1 2">CCB06</strain>
        <tissue evidence="1">Mycelium</tissue>
    </source>
</reference>
<name>A0A3M7M076_9PLEO</name>
<keyword evidence="2" id="KW-1185">Reference proteome</keyword>
<dbReference type="AlphaFoldDB" id="A0A3M7M076"/>
<dbReference type="EMBL" id="KE747814">
    <property type="protein sequence ID" value="RMZ67856.1"/>
    <property type="molecule type" value="Genomic_DNA"/>
</dbReference>
<proteinExistence type="predicted"/>
<dbReference type="Proteomes" id="UP000265663">
    <property type="component" value="Unassembled WGS sequence"/>
</dbReference>